<feature type="compositionally biased region" description="Basic and acidic residues" evidence="13">
    <location>
        <begin position="1175"/>
        <end position="1184"/>
    </location>
</feature>
<dbReference type="FunFam" id="3.40.50.150:FF:000033">
    <property type="entry name" value="Histone-lysine N-methyltransferase, H3 lysine-79 specific"/>
    <property type="match status" value="1"/>
</dbReference>
<keyword evidence="4 11" id="KW-0489">Methyltransferase</keyword>
<feature type="compositionally biased region" description="Low complexity" evidence="13">
    <location>
        <begin position="1102"/>
        <end position="1125"/>
    </location>
</feature>
<dbReference type="EMBL" id="JBICBT010000087">
    <property type="protein sequence ID" value="KAL3123766.1"/>
    <property type="molecule type" value="Genomic_DNA"/>
</dbReference>
<evidence type="ECO:0000256" key="10">
    <source>
        <dbReference type="ARBA" id="ARBA00047770"/>
    </source>
</evidence>
<evidence type="ECO:0000259" key="14">
    <source>
        <dbReference type="PROSITE" id="PS51569"/>
    </source>
</evidence>
<name>A0ABD2M8D6_9BILA</name>
<evidence type="ECO:0000313" key="15">
    <source>
        <dbReference type="EMBL" id="KAL3123766.1"/>
    </source>
</evidence>
<dbReference type="Proteomes" id="UP001620626">
    <property type="component" value="Unassembled WGS sequence"/>
</dbReference>
<keyword evidence="7 11" id="KW-0156">Chromatin regulator</keyword>
<organism evidence="15 16">
    <name type="scientific">Heterodera trifolii</name>
    <dbReference type="NCBI Taxonomy" id="157864"/>
    <lineage>
        <taxon>Eukaryota</taxon>
        <taxon>Metazoa</taxon>
        <taxon>Ecdysozoa</taxon>
        <taxon>Nematoda</taxon>
        <taxon>Chromadorea</taxon>
        <taxon>Rhabditida</taxon>
        <taxon>Tylenchina</taxon>
        <taxon>Tylenchomorpha</taxon>
        <taxon>Tylenchoidea</taxon>
        <taxon>Heteroderidae</taxon>
        <taxon>Heteroderinae</taxon>
        <taxon>Heterodera</taxon>
    </lineage>
</organism>
<feature type="region of interest" description="Disordered" evidence="13">
    <location>
        <begin position="563"/>
        <end position="619"/>
    </location>
</feature>
<feature type="domain" description="DOT1" evidence="14">
    <location>
        <begin position="59"/>
        <end position="381"/>
    </location>
</feature>
<dbReference type="InterPro" id="IPR025789">
    <property type="entry name" value="DOT1_dom"/>
</dbReference>
<feature type="compositionally biased region" description="Basic and acidic residues" evidence="13">
    <location>
        <begin position="1209"/>
        <end position="1224"/>
    </location>
</feature>
<keyword evidence="16" id="KW-1185">Reference proteome</keyword>
<dbReference type="InterPro" id="IPR030445">
    <property type="entry name" value="H3-K79_meTrfase"/>
</dbReference>
<evidence type="ECO:0000313" key="16">
    <source>
        <dbReference type="Proteomes" id="UP001620626"/>
    </source>
</evidence>
<dbReference type="PROSITE" id="PS51569">
    <property type="entry name" value="DOT1"/>
    <property type="match status" value="1"/>
</dbReference>
<feature type="compositionally biased region" description="Low complexity" evidence="13">
    <location>
        <begin position="1062"/>
        <end position="1078"/>
    </location>
</feature>
<feature type="compositionally biased region" description="Polar residues" evidence="13">
    <location>
        <begin position="1412"/>
        <end position="1432"/>
    </location>
</feature>
<dbReference type="InterPro" id="IPR029063">
    <property type="entry name" value="SAM-dependent_MTases_sf"/>
</dbReference>
<comment type="miscellaneous">
    <text evidence="11">In contrast to other lysine histone methyltransferases, it does not contain a SET domain, suggesting the existence of another mechanism for methylation of lysine residues of histones.</text>
</comment>
<dbReference type="PANTHER" id="PTHR21451:SF0">
    <property type="entry name" value="HISTONE-LYSINE N-METHYLTRANSFERASE, H3 LYSINE-79 SPECIFIC"/>
    <property type="match status" value="1"/>
</dbReference>
<gene>
    <name evidence="15" type="ORF">niasHT_009979</name>
</gene>
<evidence type="ECO:0000256" key="5">
    <source>
        <dbReference type="ARBA" id="ARBA00022679"/>
    </source>
</evidence>
<evidence type="ECO:0000256" key="4">
    <source>
        <dbReference type="ARBA" id="ARBA00022603"/>
    </source>
</evidence>
<keyword evidence="6 11" id="KW-0949">S-adenosyl-L-methionine</keyword>
<keyword evidence="12" id="KW-0175">Coiled coil</keyword>
<dbReference type="EC" id="2.1.1.360" evidence="2 11"/>
<evidence type="ECO:0000256" key="12">
    <source>
        <dbReference type="SAM" id="Coils"/>
    </source>
</evidence>
<dbReference type="GO" id="GO:0032259">
    <property type="term" value="P:methylation"/>
    <property type="evidence" value="ECO:0007669"/>
    <property type="project" value="UniProtKB-KW"/>
</dbReference>
<feature type="region of interest" description="Disordered" evidence="13">
    <location>
        <begin position="1209"/>
        <end position="1228"/>
    </location>
</feature>
<feature type="compositionally biased region" description="Basic and acidic residues" evidence="13">
    <location>
        <begin position="405"/>
        <end position="415"/>
    </location>
</feature>
<feature type="region of interest" description="Disordered" evidence="13">
    <location>
        <begin position="1145"/>
        <end position="1184"/>
    </location>
</feature>
<feature type="region of interest" description="Disordered" evidence="13">
    <location>
        <begin position="383"/>
        <end position="426"/>
    </location>
</feature>
<evidence type="ECO:0000256" key="1">
    <source>
        <dbReference type="ARBA" id="ARBA00004123"/>
    </source>
</evidence>
<keyword evidence="8 11" id="KW-0539">Nucleus</keyword>
<comment type="function">
    <text evidence="11">Histone methyltransferase that specifically trimethylates histone H3 to form H3K79me3. This methylation is required for telomere silencing and for the pachytene checkpoint during the meiotic cell cycle by allowing the recruitment of RAD9 to double strand breaks. Nucleosomes are preferred as substrate compared to free histone.</text>
</comment>
<dbReference type="PANTHER" id="PTHR21451">
    <property type="entry name" value="HISTONE H3 METHYLTRANSFERASE"/>
    <property type="match status" value="1"/>
</dbReference>
<comment type="subcellular location">
    <subcellularLocation>
        <location evidence="1 11">Nucleus</location>
    </subcellularLocation>
</comment>
<comment type="catalytic activity">
    <reaction evidence="10 11">
        <text>L-lysyl(79)-[histone H3] + 3 S-adenosyl-L-methionine = N(6),N(6),N(6)-trimethyl-L-lysyl(79)-[histone H3] + 3 S-adenosyl-L-homocysteine + 3 H(+)</text>
        <dbReference type="Rhea" id="RHEA:60328"/>
        <dbReference type="Rhea" id="RHEA-COMP:15549"/>
        <dbReference type="Rhea" id="RHEA-COMP:15552"/>
        <dbReference type="ChEBI" id="CHEBI:15378"/>
        <dbReference type="ChEBI" id="CHEBI:29969"/>
        <dbReference type="ChEBI" id="CHEBI:57856"/>
        <dbReference type="ChEBI" id="CHEBI:59789"/>
        <dbReference type="ChEBI" id="CHEBI:61961"/>
        <dbReference type="EC" id="2.1.1.360"/>
    </reaction>
</comment>
<evidence type="ECO:0000256" key="7">
    <source>
        <dbReference type="ARBA" id="ARBA00022853"/>
    </source>
</evidence>
<accession>A0ABD2M8D6</accession>
<evidence type="ECO:0000256" key="9">
    <source>
        <dbReference type="ARBA" id="ARBA00029821"/>
    </source>
</evidence>
<keyword evidence="5 11" id="KW-0808">Transferase</keyword>
<comment type="similarity">
    <text evidence="11">Belongs to the class I-like SAM-binding methyltransferase superfamily. DOT1 family.</text>
</comment>
<feature type="coiled-coil region" evidence="12">
    <location>
        <begin position="816"/>
        <end position="875"/>
    </location>
</feature>
<evidence type="ECO:0000256" key="11">
    <source>
        <dbReference type="RuleBase" id="RU271113"/>
    </source>
</evidence>
<sequence>MDGMNNNTAANEPNPSSLASCDIINKNVVSCAKNKNGHGHSYEMNGKSYQCKDGAERKKPIRLQSPVGAQPITWNWSAEAAGSSLGVEVLDIIRLAICHYPEFDEPLKGRLENVDVSNYDQMRSLAKKFNKVLTQTSQFRSDGPLKTKSREILHQIVTRCYNRAVDNEKALNKHYEAFSSQTYGETSFERMRMIIDELRPTERDVFVDLGSGVGQLVVQVAGGSQVQKAVGIEIAKLPADFARKLESEFKRLMNWFGRQFRPFELKHGDFLNEQYRNLITEEATIIFINNFAFQSDLEMRIKRELLSDLKQGTRIISTKPYVPLNKQGAITDRQLNDISVITDVVEMKACPNPCSWTSAYVPYYLHTINRKKLEMYFTQKNSSRCKSSDFGSRRSSTPNSNSRESSLDLRDKSENGRTNGEDICFGPTTRRKWHEYVSDLEQQKKRKGGAGSSTTPDERSVTNSSSGTPTPVSASSAPPFVSTALPNNANVNAPLPQKTICVNNTRRPSSIPELINSVKEEPVAESSPVVDISVGPANALVANPIQQQQNHLINEAPKFEPITPIANRKNDEGDGKKNVAKRSNERKEKVQPTVGGKRGRPSKADKMLGTHASPKMPRLSDDAKDGMEVMHQMTLSVQAGKPIDPASILADMAEAKRRSVTMDTINMALPFPNLSKPFTDQTQSGGDIQSHHYTERYPGLSKFLDGMRGVFENWFDNVYSSKQTANDDGSALRANNSKDTSPNASSTSVVPPNSVQFRSILDQTPVKCNLAEEPIHLANNGGNESIGSCHSAVFDERERTGMNKLVNCAKRVEECRKSVADKFQEYQAQVQQLNKEMDTLLNELRLQHRMEQQQKDSQTQQIEQQQQQMVVQQQQQQQLIAAVQAQLATTHQSVAAQQPQPFQQQHQALVAALANNQLDLMINEIQTQYSRQLSAQQILAQLSRLNFLGIPPQDISTLQNIASGSALSEIVRQMSPVTAAAAALHSPLSSAGVQNPPPGPSPVQHQMSTTVTNCSGPIGVQNFLNNLESLNNGPSACSATTRISTPTTISANLSAVAVEVGHTTSNLGNNTTTSPTSSGHRRPVGQPASLSLRQVSQNFACPSSSGVTSTTVPTPSSSSNGISSSQLTRESTVAEVVAEVAALPTTVPRKPFRPRPARTSGAGGKRGGQNTHKQQTAEDPKKQEEIERQIQNIVAKALEVDSAAKYAEKERKARGGEKRSKDKSGGSAVFGIVSSIPSTSSSLTLPTTTSAILDRAFPPVMQNFLSAAVAAQQKHIQQQSDLVGSGNGSEFRMNSITGLSLDQQQQTTETQSPLSSPSVSMPIQTHFSFTPSSISLAIQNTGLVGTPFTTVNSSKCAPQAATTEPNNVLPMFLHPKESRSPPFISLNLPPTTSAALVTPPTNVVVKVEPKVPSTSGGNCRTGLFSASPSTLP</sequence>
<comment type="caution">
    <text evidence="15">The sequence shown here is derived from an EMBL/GenBank/DDBJ whole genome shotgun (WGS) entry which is preliminary data.</text>
</comment>
<proteinExistence type="inferred from homology"/>
<dbReference type="GO" id="GO:0140956">
    <property type="term" value="F:histone H3K79 trimethyltransferase activity"/>
    <property type="evidence" value="ECO:0007669"/>
    <property type="project" value="UniProtKB-EC"/>
</dbReference>
<reference evidence="15 16" key="1">
    <citation type="submission" date="2024-10" db="EMBL/GenBank/DDBJ databases">
        <authorList>
            <person name="Kim D."/>
        </authorList>
    </citation>
    <scope>NUCLEOTIDE SEQUENCE [LARGE SCALE GENOMIC DNA]</scope>
    <source>
        <strain evidence="15">BH-2024</strain>
    </source>
</reference>
<evidence type="ECO:0000256" key="13">
    <source>
        <dbReference type="SAM" id="MobiDB-lite"/>
    </source>
</evidence>
<dbReference type="GO" id="GO:0035097">
    <property type="term" value="C:histone methyltransferase complex"/>
    <property type="evidence" value="ECO:0007669"/>
    <property type="project" value="UniProtKB-ARBA"/>
</dbReference>
<feature type="region of interest" description="Disordered" evidence="13">
    <location>
        <begin position="1100"/>
        <end position="1128"/>
    </location>
</feature>
<evidence type="ECO:0000256" key="6">
    <source>
        <dbReference type="ARBA" id="ARBA00022691"/>
    </source>
</evidence>
<feature type="region of interest" description="Disordered" evidence="13">
    <location>
        <begin position="725"/>
        <end position="752"/>
    </location>
</feature>
<feature type="compositionally biased region" description="Low complexity" evidence="13">
    <location>
        <begin position="464"/>
        <end position="481"/>
    </location>
</feature>
<feature type="region of interest" description="Disordered" evidence="13">
    <location>
        <begin position="1411"/>
        <end position="1432"/>
    </location>
</feature>
<feature type="compositionally biased region" description="Basic and acidic residues" evidence="13">
    <location>
        <begin position="568"/>
        <end position="590"/>
    </location>
</feature>
<feature type="region of interest" description="Disordered" evidence="13">
    <location>
        <begin position="440"/>
        <end position="481"/>
    </location>
</feature>
<protein>
    <recommendedName>
        <fullName evidence="3 11">Histone-lysine N-methyltransferase, H3 lysine-79 specific</fullName>
        <ecNumber evidence="2 11">2.1.1.360</ecNumber>
    </recommendedName>
    <alternativeName>
        <fullName evidence="9 11">Histone H3-K79 methyltransferase</fullName>
    </alternativeName>
</protein>
<evidence type="ECO:0000256" key="3">
    <source>
        <dbReference type="ARBA" id="ARBA00020987"/>
    </source>
</evidence>
<dbReference type="Gene3D" id="1.10.260.60">
    <property type="match status" value="1"/>
</dbReference>
<dbReference type="SUPFAM" id="SSF53335">
    <property type="entry name" value="S-adenosyl-L-methionine-dependent methyltransferases"/>
    <property type="match status" value="1"/>
</dbReference>
<dbReference type="Pfam" id="PF08123">
    <property type="entry name" value="DOT1"/>
    <property type="match status" value="1"/>
</dbReference>
<evidence type="ECO:0000256" key="2">
    <source>
        <dbReference type="ARBA" id="ARBA00012190"/>
    </source>
</evidence>
<feature type="compositionally biased region" description="Low complexity" evidence="13">
    <location>
        <begin position="393"/>
        <end position="404"/>
    </location>
</feature>
<evidence type="ECO:0000256" key="8">
    <source>
        <dbReference type="ARBA" id="ARBA00023242"/>
    </source>
</evidence>
<dbReference type="Gene3D" id="3.40.50.150">
    <property type="entry name" value="Vaccinia Virus protein VP39"/>
    <property type="match status" value="1"/>
</dbReference>
<feature type="region of interest" description="Disordered" evidence="13">
    <location>
        <begin position="1062"/>
        <end position="1087"/>
    </location>
</feature>